<reference evidence="1" key="1">
    <citation type="submission" date="2019-08" db="EMBL/GenBank/DDBJ databases">
        <authorList>
            <person name="Kucharzyk K."/>
            <person name="Murdoch R.W."/>
            <person name="Higgins S."/>
            <person name="Loffler F."/>
        </authorList>
    </citation>
    <scope>NUCLEOTIDE SEQUENCE</scope>
</reference>
<sequence>MNHKSIDINQRIPLDTLYAALESHLNGSYSENYIMEQLKLEFKGENRLKKSLRIVDKIIIRNPLNAFIEENKEYIKQAIKKKHDRNLILIALLNSSFAFAFDTLQCLGKYLSVQNLVNSETIKRALSNKYGGNRATENALYSVIPMFIEAGLIKRPNLGVYQRNNDFQITSNICKLIFIESFKTNNTLDGIQEYQFRDPYFLFIAS</sequence>
<dbReference type="AlphaFoldDB" id="A0A644WF07"/>
<protein>
    <recommendedName>
        <fullName evidence="2">DUF1819 domain-containing protein</fullName>
    </recommendedName>
</protein>
<evidence type="ECO:0000313" key="1">
    <source>
        <dbReference type="EMBL" id="MPM02061.1"/>
    </source>
</evidence>
<organism evidence="1">
    <name type="scientific">bioreactor metagenome</name>
    <dbReference type="NCBI Taxonomy" id="1076179"/>
    <lineage>
        <taxon>unclassified sequences</taxon>
        <taxon>metagenomes</taxon>
        <taxon>ecological metagenomes</taxon>
    </lineage>
</organism>
<evidence type="ECO:0008006" key="2">
    <source>
        <dbReference type="Google" id="ProtNLM"/>
    </source>
</evidence>
<gene>
    <name evidence="1" type="ORF">SDC9_48306</name>
</gene>
<name>A0A644WF07_9ZZZZ</name>
<accession>A0A644WF07</accession>
<dbReference type="EMBL" id="VSSQ01000842">
    <property type="protein sequence ID" value="MPM02061.1"/>
    <property type="molecule type" value="Genomic_DNA"/>
</dbReference>
<proteinExistence type="predicted"/>
<comment type="caution">
    <text evidence="1">The sequence shown here is derived from an EMBL/GenBank/DDBJ whole genome shotgun (WGS) entry which is preliminary data.</text>
</comment>